<evidence type="ECO:0000256" key="1">
    <source>
        <dbReference type="SAM" id="MobiDB-lite"/>
    </source>
</evidence>
<reference evidence="3 4" key="1">
    <citation type="submission" date="2020-08" db="EMBL/GenBank/DDBJ databases">
        <title>Sequencing the genomes of 1000 actinobacteria strains.</title>
        <authorList>
            <person name="Klenk H.-P."/>
        </authorList>
    </citation>
    <scope>NUCLEOTIDE SEQUENCE [LARGE SCALE GENOMIC DNA]</scope>
    <source>
        <strain evidence="3 4">DSM 45886</strain>
    </source>
</reference>
<organism evidence="3 4">
    <name type="scientific">Micromonospora polyrhachis</name>
    <dbReference type="NCBI Taxonomy" id="1282883"/>
    <lineage>
        <taxon>Bacteria</taxon>
        <taxon>Bacillati</taxon>
        <taxon>Actinomycetota</taxon>
        <taxon>Actinomycetes</taxon>
        <taxon>Micromonosporales</taxon>
        <taxon>Micromonosporaceae</taxon>
        <taxon>Micromonospora</taxon>
    </lineage>
</organism>
<feature type="region of interest" description="Disordered" evidence="1">
    <location>
        <begin position="729"/>
        <end position="750"/>
    </location>
</feature>
<dbReference type="InterPro" id="IPR027417">
    <property type="entry name" value="P-loop_NTPase"/>
</dbReference>
<gene>
    <name evidence="3" type="ORF">FHR38_001731</name>
</gene>
<feature type="domain" description="AAA+ ATPase" evidence="2">
    <location>
        <begin position="63"/>
        <end position="325"/>
    </location>
</feature>
<evidence type="ECO:0000259" key="2">
    <source>
        <dbReference type="SMART" id="SM00382"/>
    </source>
</evidence>
<dbReference type="InterPro" id="IPR052026">
    <property type="entry name" value="ExeA_AAA_ATPase_DNA-bind"/>
</dbReference>
<comment type="caution">
    <text evidence="3">The sequence shown here is derived from an EMBL/GenBank/DDBJ whole genome shotgun (WGS) entry which is preliminary data.</text>
</comment>
<dbReference type="InterPro" id="IPR003593">
    <property type="entry name" value="AAA+_ATPase"/>
</dbReference>
<protein>
    <submittedName>
        <fullName evidence="3">Cdc6-like AAA superfamily ATPase</fullName>
    </submittedName>
</protein>
<proteinExistence type="predicted"/>
<dbReference type="EMBL" id="JACHJW010000001">
    <property type="protein sequence ID" value="MBB4957998.1"/>
    <property type="molecule type" value="Genomic_DNA"/>
</dbReference>
<accession>A0A7W7SNE3</accession>
<evidence type="ECO:0000313" key="3">
    <source>
        <dbReference type="EMBL" id="MBB4957998.1"/>
    </source>
</evidence>
<dbReference type="PANTHER" id="PTHR35894">
    <property type="entry name" value="GENERAL SECRETION PATHWAY PROTEIN A-RELATED"/>
    <property type="match status" value="1"/>
</dbReference>
<dbReference type="Gene3D" id="3.40.50.300">
    <property type="entry name" value="P-loop containing nucleotide triphosphate hydrolases"/>
    <property type="match status" value="1"/>
</dbReference>
<dbReference type="Proteomes" id="UP000578819">
    <property type="component" value="Unassembled WGS sequence"/>
</dbReference>
<dbReference type="PANTHER" id="PTHR35894:SF1">
    <property type="entry name" value="PHOSPHORIBULOKINASE _ URIDINE KINASE FAMILY"/>
    <property type="match status" value="1"/>
</dbReference>
<dbReference type="SMART" id="SM00382">
    <property type="entry name" value="AAA"/>
    <property type="match status" value="1"/>
</dbReference>
<evidence type="ECO:0000313" key="4">
    <source>
        <dbReference type="Proteomes" id="UP000578819"/>
    </source>
</evidence>
<name>A0A7W7SNE3_9ACTN</name>
<dbReference type="AlphaFoldDB" id="A0A7W7SNE3"/>
<dbReference type="SUPFAM" id="SSF52540">
    <property type="entry name" value="P-loop containing nucleoside triphosphate hydrolases"/>
    <property type="match status" value="1"/>
</dbReference>
<dbReference type="RefSeq" id="WP_184534161.1">
    <property type="nucleotide sequence ID" value="NZ_JACHJW010000001.1"/>
</dbReference>
<keyword evidence="4" id="KW-1185">Reference proteome</keyword>
<sequence length="768" mass="84889">MDRFESVRMTGEVNPYPSSAVAQLAEFGSTSVTIQTPAIREAVAAVEQYLSRGDHEDEGQPPPGQVIAVVGDFGTGKTHLVTHLMRYATRRRGSSVQSLYLNAPPDTFVSLYKTFIDKLQQRREIVLTRVRQYYADIVAETLSRSEATAGLARQLSAGEIDPVQVVREFGLMESVFLQQLQERLRGVTDNATFSQALTLLLRVGFEDAVWEWFSGRPPADILRERGIAGSIVDSETTALEAMGVFALLIGHRRHRFVLVIDELDQLLTAAGRREGEAIEAFKQLLAVFAASGAFLVLAGLPDLLNVLRRDVRERIGTQIRMSRLTAGDARDYILARQNGRLAPFTDETIRYLVEVVNGSPRGIISLCYHLYRRAREQRGQVTHAMVRQVARDVYDAGNAQDAHADIRQVLVAEGREYWTAHLLGDTRETEVDYWLPVGGPDRGCAVLLTESLLYDADVETIRDRALAIRALRECELLLVVVGRLPDKYLRELTTAVGREPLSYTRRSFADQFSVEVKAMVDRLAELPGDDLLDTLRQRLERFGRQQSNTQNLLGRLAGHLDSLRSASDQQLAAIHHELHVLRRTLPATSGQGGATAPTVPPLPDAVSALFDQALASVDVLTPVAAVLHNAFDPDDDDVGTDARMTVRARLPRDDVQQAAGVATLLTTLVETFGDAVSEWYRSVVAEQPPQLRPHDRDQLDALCQLFDAACEHLPVYRLESLQDFVDATGRTGSDDLPSARPPQDPQEVLGGLSSRVRNTILTPFATAG</sequence>